<evidence type="ECO:0000313" key="3">
    <source>
        <dbReference type="Proteomes" id="UP001153954"/>
    </source>
</evidence>
<proteinExistence type="predicted"/>
<dbReference type="EMBL" id="CAKOGL010000023">
    <property type="protein sequence ID" value="CAH2100889.1"/>
    <property type="molecule type" value="Genomic_DNA"/>
</dbReference>
<name>A0AAU9UQE3_EUPED</name>
<dbReference type="AlphaFoldDB" id="A0AAU9UQE3"/>
<organism evidence="2 3">
    <name type="scientific">Euphydryas editha</name>
    <name type="common">Edith's checkerspot</name>
    <dbReference type="NCBI Taxonomy" id="104508"/>
    <lineage>
        <taxon>Eukaryota</taxon>
        <taxon>Metazoa</taxon>
        <taxon>Ecdysozoa</taxon>
        <taxon>Arthropoda</taxon>
        <taxon>Hexapoda</taxon>
        <taxon>Insecta</taxon>
        <taxon>Pterygota</taxon>
        <taxon>Neoptera</taxon>
        <taxon>Endopterygota</taxon>
        <taxon>Lepidoptera</taxon>
        <taxon>Glossata</taxon>
        <taxon>Ditrysia</taxon>
        <taxon>Papilionoidea</taxon>
        <taxon>Nymphalidae</taxon>
        <taxon>Nymphalinae</taxon>
        <taxon>Euphydryas</taxon>
    </lineage>
</organism>
<comment type="caution">
    <text evidence="2">The sequence shown here is derived from an EMBL/GenBank/DDBJ whole genome shotgun (WGS) entry which is preliminary data.</text>
</comment>
<dbReference type="InterPro" id="IPR029526">
    <property type="entry name" value="PGBD"/>
</dbReference>
<accession>A0AAU9UQE3</accession>
<feature type="domain" description="PiggyBac transposable element-derived protein" evidence="1">
    <location>
        <begin position="118"/>
        <end position="213"/>
    </location>
</feature>
<feature type="domain" description="PiggyBac transposable element-derived protein" evidence="1">
    <location>
        <begin position="1"/>
        <end position="117"/>
    </location>
</feature>
<evidence type="ECO:0000259" key="1">
    <source>
        <dbReference type="Pfam" id="PF13843"/>
    </source>
</evidence>
<keyword evidence="3" id="KW-1185">Reference proteome</keyword>
<dbReference type="PANTHER" id="PTHR46599">
    <property type="entry name" value="PIGGYBAC TRANSPOSABLE ELEMENT-DERIVED PROTEIN 4"/>
    <property type="match status" value="1"/>
</dbReference>
<evidence type="ECO:0000313" key="2">
    <source>
        <dbReference type="EMBL" id="CAH2100889.1"/>
    </source>
</evidence>
<protein>
    <recommendedName>
        <fullName evidence="1">PiggyBac transposable element-derived protein domain-containing protein</fullName>
    </recommendedName>
</protein>
<gene>
    <name evidence="2" type="ORF">EEDITHA_LOCUS15699</name>
</gene>
<reference evidence="2" key="1">
    <citation type="submission" date="2022-03" db="EMBL/GenBank/DDBJ databases">
        <authorList>
            <person name="Tunstrom K."/>
        </authorList>
    </citation>
    <scope>NUCLEOTIDE SEQUENCE</scope>
</reference>
<dbReference type="Pfam" id="PF13843">
    <property type="entry name" value="DDE_Tnp_1_7"/>
    <property type="match status" value="2"/>
</dbReference>
<dbReference type="PANTHER" id="PTHR46599:SF3">
    <property type="entry name" value="PIGGYBAC TRANSPOSABLE ELEMENT-DERIVED PROTEIN 4"/>
    <property type="match status" value="1"/>
</dbReference>
<dbReference type="Proteomes" id="UP001153954">
    <property type="component" value="Unassembled WGS sequence"/>
</dbReference>
<sequence length="296" mass="34335">MAVFGALYMIGTKKGHHTNVLELWATDGTGMLLLRAPFSYKRFLFIQRCLRFDEGTSRNSKLETGKLTAIREVMHEVVENCKKNFTISEIATVDEMLHSFRGRYGFVQYIPSKPARYEKNRREIPTEFLPHKSKQVESSMFGFQNETTLCSYATKIKIRELFLLPTMHDDATVDEDSGKPAIILDYNTTKAGVDVVDQMCSYYMVSRCVGDWNNEETVSQEVDPHQDTDPLLVEDERQEGYSNFVFDKRRLIWKFENVTYDGDKIVYEHMVFDPDISDLDTPYRYSSESLPERPVC</sequence>